<reference evidence="4 5" key="1">
    <citation type="journal article" date="2018" name="Front. Plant Sci.">
        <title>Red Clover (Trifolium pratense) and Zigzag Clover (T. medium) - A Picture of Genomic Similarities and Differences.</title>
        <authorList>
            <person name="Dluhosova J."/>
            <person name="Istvanek J."/>
            <person name="Nedelnik J."/>
            <person name="Repkova J."/>
        </authorList>
    </citation>
    <scope>NUCLEOTIDE SEQUENCE [LARGE SCALE GENOMIC DNA]</scope>
    <source>
        <strain evidence="5">cv. 10/8</strain>
        <tissue evidence="4">Leaf</tissue>
    </source>
</reference>
<sequence length="37" mass="4405">MKQEQNLIDAYSGEGWKGQSREKIRPEMELQRAKKQI</sequence>
<feature type="compositionally biased region" description="Basic and acidic residues" evidence="3">
    <location>
        <begin position="19"/>
        <end position="37"/>
    </location>
</feature>
<feature type="non-terminal residue" evidence="4">
    <location>
        <position position="37"/>
    </location>
</feature>
<keyword evidence="2" id="KW-0539">Nucleus</keyword>
<dbReference type="PANTHER" id="PTHR12628:SF10">
    <property type="entry name" value="HOMEOBOX DOMAIN-CONTAINING PROTEIN"/>
    <property type="match status" value="1"/>
</dbReference>
<keyword evidence="4" id="KW-0238">DNA-binding</keyword>
<evidence type="ECO:0000313" key="4">
    <source>
        <dbReference type="EMBL" id="MCI21852.1"/>
    </source>
</evidence>
<evidence type="ECO:0000256" key="1">
    <source>
        <dbReference type="ARBA" id="ARBA00004123"/>
    </source>
</evidence>
<proteinExistence type="predicted"/>
<feature type="region of interest" description="Disordered" evidence="3">
    <location>
        <begin position="1"/>
        <end position="37"/>
    </location>
</feature>
<dbReference type="EMBL" id="LXQA010127141">
    <property type="protein sequence ID" value="MCI21852.1"/>
    <property type="molecule type" value="Genomic_DNA"/>
</dbReference>
<keyword evidence="5" id="KW-1185">Reference proteome</keyword>
<evidence type="ECO:0000256" key="3">
    <source>
        <dbReference type="SAM" id="MobiDB-lite"/>
    </source>
</evidence>
<keyword evidence="4" id="KW-0371">Homeobox</keyword>
<protein>
    <submittedName>
        <fullName evidence="4">Pathogenesis-related homeodomain protein-like</fullName>
    </submittedName>
</protein>
<dbReference type="GO" id="GO:0003682">
    <property type="term" value="F:chromatin binding"/>
    <property type="evidence" value="ECO:0007669"/>
    <property type="project" value="TreeGrafter"/>
</dbReference>
<comment type="subcellular location">
    <subcellularLocation>
        <location evidence="1">Nucleus</location>
    </subcellularLocation>
</comment>
<accession>A0A392QD95</accession>
<dbReference type="AlphaFoldDB" id="A0A392QD95"/>
<evidence type="ECO:0000256" key="2">
    <source>
        <dbReference type="ARBA" id="ARBA00023242"/>
    </source>
</evidence>
<dbReference type="GO" id="GO:0005634">
    <property type="term" value="C:nucleus"/>
    <property type="evidence" value="ECO:0007669"/>
    <property type="project" value="UniProtKB-SubCell"/>
</dbReference>
<name>A0A392QD95_9FABA</name>
<dbReference type="GO" id="GO:0045814">
    <property type="term" value="P:negative regulation of gene expression, epigenetic"/>
    <property type="evidence" value="ECO:0007669"/>
    <property type="project" value="TreeGrafter"/>
</dbReference>
<dbReference type="GO" id="GO:0003677">
    <property type="term" value="F:DNA binding"/>
    <property type="evidence" value="ECO:0007669"/>
    <property type="project" value="UniProtKB-KW"/>
</dbReference>
<dbReference type="PANTHER" id="PTHR12628">
    <property type="entry name" value="POLYCOMB-LIKE TRANSCRIPTION FACTOR"/>
    <property type="match status" value="1"/>
</dbReference>
<organism evidence="4 5">
    <name type="scientific">Trifolium medium</name>
    <dbReference type="NCBI Taxonomy" id="97028"/>
    <lineage>
        <taxon>Eukaryota</taxon>
        <taxon>Viridiplantae</taxon>
        <taxon>Streptophyta</taxon>
        <taxon>Embryophyta</taxon>
        <taxon>Tracheophyta</taxon>
        <taxon>Spermatophyta</taxon>
        <taxon>Magnoliopsida</taxon>
        <taxon>eudicotyledons</taxon>
        <taxon>Gunneridae</taxon>
        <taxon>Pentapetalae</taxon>
        <taxon>rosids</taxon>
        <taxon>fabids</taxon>
        <taxon>Fabales</taxon>
        <taxon>Fabaceae</taxon>
        <taxon>Papilionoideae</taxon>
        <taxon>50 kb inversion clade</taxon>
        <taxon>NPAAA clade</taxon>
        <taxon>Hologalegina</taxon>
        <taxon>IRL clade</taxon>
        <taxon>Trifolieae</taxon>
        <taxon>Trifolium</taxon>
    </lineage>
</organism>
<dbReference type="Proteomes" id="UP000265520">
    <property type="component" value="Unassembled WGS sequence"/>
</dbReference>
<evidence type="ECO:0000313" key="5">
    <source>
        <dbReference type="Proteomes" id="UP000265520"/>
    </source>
</evidence>
<comment type="caution">
    <text evidence="4">The sequence shown here is derived from an EMBL/GenBank/DDBJ whole genome shotgun (WGS) entry which is preliminary data.</text>
</comment>